<proteinExistence type="predicted"/>
<dbReference type="EMBL" id="JBBHJY010000014">
    <property type="protein sequence ID" value="MEJ6012123.1"/>
    <property type="molecule type" value="Genomic_DNA"/>
</dbReference>
<evidence type="ECO:0000259" key="1">
    <source>
        <dbReference type="Pfam" id="PF01261"/>
    </source>
</evidence>
<evidence type="ECO:0000313" key="3">
    <source>
        <dbReference type="Proteomes" id="UP001379235"/>
    </source>
</evidence>
<dbReference type="SUPFAM" id="SSF51658">
    <property type="entry name" value="Xylose isomerase-like"/>
    <property type="match status" value="1"/>
</dbReference>
<dbReference type="PANTHER" id="PTHR12110">
    <property type="entry name" value="HYDROXYPYRUVATE ISOMERASE"/>
    <property type="match status" value="1"/>
</dbReference>
<comment type="caution">
    <text evidence="2">The sequence shown here is derived from an EMBL/GenBank/DDBJ whole genome shotgun (WGS) entry which is preliminary data.</text>
</comment>
<name>A0ABU8SDT1_9SPHN</name>
<gene>
    <name evidence="2" type="ORF">WG900_19640</name>
</gene>
<dbReference type="Pfam" id="PF01261">
    <property type="entry name" value="AP_endonuc_2"/>
    <property type="match status" value="1"/>
</dbReference>
<dbReference type="InterPro" id="IPR036237">
    <property type="entry name" value="Xyl_isomerase-like_sf"/>
</dbReference>
<dbReference type="Proteomes" id="UP001379235">
    <property type="component" value="Unassembled WGS sequence"/>
</dbReference>
<keyword evidence="3" id="KW-1185">Reference proteome</keyword>
<dbReference type="InterPro" id="IPR013022">
    <property type="entry name" value="Xyl_isomerase-like_TIM-brl"/>
</dbReference>
<reference evidence="2 3" key="1">
    <citation type="submission" date="2024-03" db="EMBL/GenBank/DDBJ databases">
        <authorList>
            <person name="Jo J.-H."/>
        </authorList>
    </citation>
    <scope>NUCLEOTIDE SEQUENCE [LARGE SCALE GENOMIC DNA]</scope>
    <source>
        <strain evidence="2 3">AS3R-12</strain>
    </source>
</reference>
<protein>
    <submittedName>
        <fullName evidence="2">TIM barrel protein</fullName>
    </submittedName>
</protein>
<evidence type="ECO:0000313" key="2">
    <source>
        <dbReference type="EMBL" id="MEJ6012123.1"/>
    </source>
</evidence>
<accession>A0ABU8SDT1</accession>
<dbReference type="InterPro" id="IPR050312">
    <property type="entry name" value="IolE/XylAMocC-like"/>
</dbReference>
<dbReference type="PANTHER" id="PTHR12110:SF48">
    <property type="entry name" value="BLL3656 PROTEIN"/>
    <property type="match status" value="1"/>
</dbReference>
<organism evidence="2 3">
    <name type="scientific">Novosphingobium aquae</name>
    <dbReference type="NCBI Taxonomy" id="3133435"/>
    <lineage>
        <taxon>Bacteria</taxon>
        <taxon>Pseudomonadati</taxon>
        <taxon>Pseudomonadota</taxon>
        <taxon>Alphaproteobacteria</taxon>
        <taxon>Sphingomonadales</taxon>
        <taxon>Sphingomonadaceae</taxon>
        <taxon>Novosphingobium</taxon>
    </lineage>
</organism>
<sequence>MINRLGIENLTLMGMPPIQYVELAAELGCVGVSLGLTSMPFERFGFTNVNLYPEWSLVDDLKLRREFKAALADTGIAISLGEGFRADPTLDVSEKAEWLDILAELGGQRINAVSIESDRARTIDQLGKLADMTLDRGMQFTVEFAPPNAINSLSDAISVARAIGGGKAKVLIDSMHFYRSGSKTEEITAIDSDLIGYAQLCDAPWEPVDAKPYLMESTFGRSVPGKGDFPLRDWIASLPEHVHIGIEAPALADLLAGLSPGDHAARVVAAARALGA</sequence>
<dbReference type="Gene3D" id="3.20.20.150">
    <property type="entry name" value="Divalent-metal-dependent TIM barrel enzymes"/>
    <property type="match status" value="1"/>
</dbReference>
<feature type="domain" description="Xylose isomerase-like TIM barrel" evidence="1">
    <location>
        <begin position="21"/>
        <end position="238"/>
    </location>
</feature>
<dbReference type="RefSeq" id="WP_339970001.1">
    <property type="nucleotide sequence ID" value="NZ_JBBHJY010000014.1"/>
</dbReference>